<keyword evidence="3" id="KW-1185">Reference proteome</keyword>
<protein>
    <submittedName>
        <fullName evidence="2">Uncharacterized protein</fullName>
    </submittedName>
</protein>
<evidence type="ECO:0000256" key="1">
    <source>
        <dbReference type="SAM" id="MobiDB-lite"/>
    </source>
</evidence>
<comment type="caution">
    <text evidence="2">The sequence shown here is derived from an EMBL/GenBank/DDBJ whole genome shotgun (WGS) entry which is preliminary data.</text>
</comment>
<feature type="region of interest" description="Disordered" evidence="1">
    <location>
        <begin position="23"/>
        <end position="45"/>
    </location>
</feature>
<sequence length="155" mass="16801">MGYTVALPTPPYPTLFYPSQSRPVPADASHWNTSQPVPGNTTRAPHTCTRRAEAATDILSEASLSASQPLLPISFQRATPHTPLQQCVLRAGRGHVPSTGRRSIWNGYFLPGEDAPRWPCTRLPATTTLAAHASLATFTAPPSITILRYTFPGRL</sequence>
<dbReference type="EMBL" id="VSRR010044304">
    <property type="protein sequence ID" value="MPC76823.1"/>
    <property type="molecule type" value="Genomic_DNA"/>
</dbReference>
<evidence type="ECO:0000313" key="3">
    <source>
        <dbReference type="Proteomes" id="UP000324222"/>
    </source>
</evidence>
<organism evidence="2 3">
    <name type="scientific">Portunus trituberculatus</name>
    <name type="common">Swimming crab</name>
    <name type="synonym">Neptunus trituberculatus</name>
    <dbReference type="NCBI Taxonomy" id="210409"/>
    <lineage>
        <taxon>Eukaryota</taxon>
        <taxon>Metazoa</taxon>
        <taxon>Ecdysozoa</taxon>
        <taxon>Arthropoda</taxon>
        <taxon>Crustacea</taxon>
        <taxon>Multicrustacea</taxon>
        <taxon>Malacostraca</taxon>
        <taxon>Eumalacostraca</taxon>
        <taxon>Eucarida</taxon>
        <taxon>Decapoda</taxon>
        <taxon>Pleocyemata</taxon>
        <taxon>Brachyura</taxon>
        <taxon>Eubrachyura</taxon>
        <taxon>Portunoidea</taxon>
        <taxon>Portunidae</taxon>
        <taxon>Portuninae</taxon>
        <taxon>Portunus</taxon>
    </lineage>
</organism>
<dbReference type="Proteomes" id="UP000324222">
    <property type="component" value="Unassembled WGS sequence"/>
</dbReference>
<dbReference type="AlphaFoldDB" id="A0A5B7I3I1"/>
<evidence type="ECO:0000313" key="2">
    <source>
        <dbReference type="EMBL" id="MPC76823.1"/>
    </source>
</evidence>
<name>A0A5B7I3I1_PORTR</name>
<reference evidence="2 3" key="1">
    <citation type="submission" date="2019-05" db="EMBL/GenBank/DDBJ databases">
        <title>Another draft genome of Portunus trituberculatus and its Hox gene families provides insights of decapod evolution.</title>
        <authorList>
            <person name="Jeong J.-H."/>
            <person name="Song I."/>
            <person name="Kim S."/>
            <person name="Choi T."/>
            <person name="Kim D."/>
            <person name="Ryu S."/>
            <person name="Kim W."/>
        </authorList>
    </citation>
    <scope>NUCLEOTIDE SEQUENCE [LARGE SCALE GENOMIC DNA]</scope>
    <source>
        <tissue evidence="2">Muscle</tissue>
    </source>
</reference>
<proteinExistence type="predicted"/>
<gene>
    <name evidence="2" type="ORF">E2C01_071255</name>
</gene>
<feature type="compositionally biased region" description="Polar residues" evidence="1">
    <location>
        <begin position="30"/>
        <end position="44"/>
    </location>
</feature>
<accession>A0A5B7I3I1</accession>